<reference evidence="1" key="1">
    <citation type="submission" date="2021-02" db="EMBL/GenBank/DDBJ databases">
        <authorList>
            <person name="Nowell W R."/>
        </authorList>
    </citation>
    <scope>NUCLEOTIDE SEQUENCE</scope>
</reference>
<evidence type="ECO:0000313" key="3">
    <source>
        <dbReference type="Proteomes" id="UP000681967"/>
    </source>
</evidence>
<name>A0A8S3AUG6_9BILA</name>
<accession>A0A8S3AUG6</accession>
<dbReference type="Proteomes" id="UP000681720">
    <property type="component" value="Unassembled WGS sequence"/>
</dbReference>
<sequence length="81" mass="9680">MLFYYKPTTSTNTTWKYDNIYIVNSDFFDVIVNDNYEYRDLHKKKIDMTDEDKIKRRIGGRLLARTSLVAIGINVRFTHLI</sequence>
<comment type="caution">
    <text evidence="1">The sequence shown here is derived from an EMBL/GenBank/DDBJ whole genome shotgun (WGS) entry which is preliminary data.</text>
</comment>
<dbReference type="AlphaFoldDB" id="A0A8S3AUG6"/>
<dbReference type="EMBL" id="CAJOBH010132320">
    <property type="protein sequence ID" value="CAF4763958.1"/>
    <property type="molecule type" value="Genomic_DNA"/>
</dbReference>
<protein>
    <submittedName>
        <fullName evidence="1">Uncharacterized protein</fullName>
    </submittedName>
</protein>
<proteinExistence type="predicted"/>
<organism evidence="1 3">
    <name type="scientific">Rotaria magnacalcarata</name>
    <dbReference type="NCBI Taxonomy" id="392030"/>
    <lineage>
        <taxon>Eukaryota</taxon>
        <taxon>Metazoa</taxon>
        <taxon>Spiralia</taxon>
        <taxon>Gnathifera</taxon>
        <taxon>Rotifera</taxon>
        <taxon>Eurotatoria</taxon>
        <taxon>Bdelloidea</taxon>
        <taxon>Philodinida</taxon>
        <taxon>Philodinidae</taxon>
        <taxon>Rotaria</taxon>
    </lineage>
</organism>
<evidence type="ECO:0000313" key="1">
    <source>
        <dbReference type="EMBL" id="CAF4763958.1"/>
    </source>
</evidence>
<gene>
    <name evidence="1" type="ORF">BYL167_LOCUS46631</name>
    <name evidence="2" type="ORF">GIL414_LOCUS51836</name>
</gene>
<evidence type="ECO:0000313" key="2">
    <source>
        <dbReference type="EMBL" id="CAF4900953.1"/>
    </source>
</evidence>
<dbReference type="Proteomes" id="UP000681967">
    <property type="component" value="Unassembled WGS sequence"/>
</dbReference>
<dbReference type="EMBL" id="CAJOBJ010176144">
    <property type="protein sequence ID" value="CAF4900953.1"/>
    <property type="molecule type" value="Genomic_DNA"/>
</dbReference>